<accession>A0A411AB36</accession>
<dbReference type="Proteomes" id="UP000587477">
    <property type="component" value="Chromosome"/>
</dbReference>
<dbReference type="InterPro" id="IPR018958">
    <property type="entry name" value="Knr4/Smi1-like_dom"/>
</dbReference>
<dbReference type="RefSeq" id="WP_025649364.1">
    <property type="nucleotide sequence ID" value="NZ_BDDG01000001.1"/>
</dbReference>
<organism evidence="2 3">
    <name type="scientific">Bacillus velezensis</name>
    <dbReference type="NCBI Taxonomy" id="492670"/>
    <lineage>
        <taxon>Bacteria</taxon>
        <taxon>Bacillati</taxon>
        <taxon>Bacillota</taxon>
        <taxon>Bacilli</taxon>
        <taxon>Bacillales</taxon>
        <taxon>Bacillaceae</taxon>
        <taxon>Bacillus</taxon>
        <taxon>Bacillus amyloliquefaciens group</taxon>
    </lineage>
</organism>
<dbReference type="Gene3D" id="3.40.1580.10">
    <property type="entry name" value="SMI1/KNR4-like"/>
    <property type="match status" value="1"/>
</dbReference>
<evidence type="ECO:0000313" key="3">
    <source>
        <dbReference type="Proteomes" id="UP000587477"/>
    </source>
</evidence>
<protein>
    <submittedName>
        <fullName evidence="2">Antitoxin YxxD</fullName>
    </submittedName>
</protein>
<feature type="domain" description="Knr4/Smi1-like" evidence="1">
    <location>
        <begin position="16"/>
        <end position="132"/>
    </location>
</feature>
<dbReference type="Pfam" id="PF09346">
    <property type="entry name" value="SMI1_KNR4"/>
    <property type="match status" value="1"/>
</dbReference>
<dbReference type="AlphaFoldDB" id="A0A411AB36"/>
<dbReference type="SUPFAM" id="SSF160631">
    <property type="entry name" value="SMI1/KNR4-like"/>
    <property type="match status" value="1"/>
</dbReference>
<evidence type="ECO:0000259" key="1">
    <source>
        <dbReference type="SMART" id="SM00860"/>
    </source>
</evidence>
<gene>
    <name evidence="2" type="primary">yxxD_2</name>
    <name evidence="2" type="ORF">BACVE_002178</name>
</gene>
<dbReference type="InterPro" id="IPR037883">
    <property type="entry name" value="Knr4/Smi1-like_sf"/>
</dbReference>
<dbReference type="EMBL" id="CP063687">
    <property type="protein sequence ID" value="QOY27167.1"/>
    <property type="molecule type" value="Genomic_DNA"/>
</dbReference>
<evidence type="ECO:0000313" key="2">
    <source>
        <dbReference type="EMBL" id="QOY27167.1"/>
    </source>
</evidence>
<sequence length="146" mass="17428">MKYDFIKTYKENTFYQVSENEILEVENKLGLRLPYDLRQFLLEVGYGFLKKSEYNINRILGPASIRDARLKVNDFEFYPDIEVYEELEEDKLIFFEANESALLLIALGNEQNNSIYYDDIKIADSLEEFLIELMKNDKYYLDLIED</sequence>
<proteinExistence type="predicted"/>
<reference evidence="3" key="1">
    <citation type="submission" date="2020-10" db="EMBL/GenBank/DDBJ databases">
        <title>Complete genome sequence of Bacillus velezensis NST6.</title>
        <authorList>
            <person name="Choi J."/>
        </authorList>
    </citation>
    <scope>NUCLEOTIDE SEQUENCE [LARGE SCALE GENOMIC DNA]</scope>
    <source>
        <strain evidence="3">NST6</strain>
    </source>
</reference>
<dbReference type="SMART" id="SM00860">
    <property type="entry name" value="SMI1_KNR4"/>
    <property type="match status" value="1"/>
</dbReference>
<name>A0A411AB36_BACVE</name>